<accession>A3CB76</accession>
<dbReference type="AlphaFoldDB" id="A0A979HLF8"/>
<feature type="region of interest" description="Disordered" evidence="1">
    <location>
        <begin position="34"/>
        <end position="53"/>
    </location>
</feature>
<reference evidence="3" key="3">
    <citation type="submission" date="2005-04" db="EMBL/GenBank/DDBJ databases">
        <authorList>
            <person name="Buell R."/>
        </authorList>
    </citation>
    <scope>NUCLEOTIDE SEQUENCE</scope>
</reference>
<organism evidence="4">
    <name type="scientific">Oryza sativa subsp. japonica</name>
    <name type="common">Rice</name>
    <dbReference type="NCBI Taxonomy" id="39947"/>
    <lineage>
        <taxon>Eukaryota</taxon>
        <taxon>Viridiplantae</taxon>
        <taxon>Streptophyta</taxon>
        <taxon>Embryophyta</taxon>
        <taxon>Tracheophyta</taxon>
        <taxon>Spermatophyta</taxon>
        <taxon>Magnoliopsida</taxon>
        <taxon>Liliopsida</taxon>
        <taxon>Poales</taxon>
        <taxon>Poaceae</taxon>
        <taxon>BOP clade</taxon>
        <taxon>Oryzoideae</taxon>
        <taxon>Oryzeae</taxon>
        <taxon>Oryzinae</taxon>
        <taxon>Oryza</taxon>
        <taxon>Oryza sativa</taxon>
    </lineage>
</organism>
<gene>
    <name evidence="3" type="ordered locus">LOC_Os11g24890</name>
    <name evidence="4" type="ORF">OsJ_33870</name>
</gene>
<protein>
    <submittedName>
        <fullName evidence="4">Uncharacterized protein</fullName>
    </submittedName>
</protein>
<dbReference type="Proteomes" id="UP000007752">
    <property type="component" value="Chromosome 11"/>
</dbReference>
<dbReference type="EMBL" id="CM000148">
    <property type="protein sequence ID" value="EAZ18339.1"/>
    <property type="molecule type" value="Genomic_DNA"/>
</dbReference>
<keyword evidence="2" id="KW-0732">Signal</keyword>
<dbReference type="Proteomes" id="UP000000763">
    <property type="component" value="Chromosome 11"/>
</dbReference>
<reference evidence="4" key="6">
    <citation type="submission" date="2008-12" db="EMBL/GenBank/DDBJ databases">
        <title>Improved gene annotation of the rice (Oryza sativa) genomes.</title>
        <authorList>
            <person name="Wang J."/>
            <person name="Li R."/>
            <person name="Fan W."/>
            <person name="Huang Q."/>
            <person name="Zhang J."/>
            <person name="Zhou Y."/>
            <person name="Hu Y."/>
            <person name="Zi S."/>
            <person name="Li J."/>
            <person name="Ni P."/>
            <person name="Zheng H."/>
            <person name="Zhang Y."/>
            <person name="Zhao M."/>
            <person name="Hao Q."/>
            <person name="McDermott J."/>
            <person name="Samudrala R."/>
            <person name="Kristiansen K."/>
            <person name="Wong G.K.-S."/>
        </authorList>
    </citation>
    <scope>NUCLEOTIDE SEQUENCE</scope>
</reference>
<evidence type="ECO:0000313" key="5">
    <source>
        <dbReference type="Proteomes" id="UP000000763"/>
    </source>
</evidence>
<evidence type="ECO:0000256" key="1">
    <source>
        <dbReference type="SAM" id="MobiDB-lite"/>
    </source>
</evidence>
<evidence type="ECO:0000313" key="3">
    <source>
        <dbReference type="EMBL" id="AAX96550.1"/>
    </source>
</evidence>
<reference evidence="5" key="1">
    <citation type="journal article" date="2005" name="Nature">
        <title>The map-based sequence of the rice genome.</title>
        <authorList>
            <consortium name="International rice genome sequencing project (IRGSP)"/>
            <person name="Matsumoto T."/>
            <person name="Wu J."/>
            <person name="Kanamori H."/>
            <person name="Katayose Y."/>
            <person name="Fujisawa M."/>
            <person name="Namiki N."/>
            <person name="Mizuno H."/>
            <person name="Yamamoto K."/>
            <person name="Antonio B.A."/>
            <person name="Baba T."/>
            <person name="Sakata K."/>
            <person name="Nagamura Y."/>
            <person name="Aoki H."/>
            <person name="Arikawa K."/>
            <person name="Arita K."/>
            <person name="Bito T."/>
            <person name="Chiden Y."/>
            <person name="Fujitsuka N."/>
            <person name="Fukunaka R."/>
            <person name="Hamada M."/>
            <person name="Harada C."/>
            <person name="Hayashi A."/>
            <person name="Hijishita S."/>
            <person name="Honda M."/>
            <person name="Hosokawa S."/>
            <person name="Ichikawa Y."/>
            <person name="Idonuma A."/>
            <person name="Iijima M."/>
            <person name="Ikeda M."/>
            <person name="Ikeno M."/>
            <person name="Ito K."/>
            <person name="Ito S."/>
            <person name="Ito T."/>
            <person name="Ito Y."/>
            <person name="Ito Y."/>
            <person name="Iwabuchi A."/>
            <person name="Kamiya K."/>
            <person name="Karasawa W."/>
            <person name="Kurita K."/>
            <person name="Katagiri S."/>
            <person name="Kikuta A."/>
            <person name="Kobayashi H."/>
            <person name="Kobayashi N."/>
            <person name="Machita K."/>
            <person name="Maehara T."/>
            <person name="Masukawa M."/>
            <person name="Mizubayashi T."/>
            <person name="Mukai Y."/>
            <person name="Nagasaki H."/>
            <person name="Nagata Y."/>
            <person name="Naito S."/>
            <person name="Nakashima M."/>
            <person name="Nakama Y."/>
            <person name="Nakamichi Y."/>
            <person name="Nakamura M."/>
            <person name="Meguro A."/>
            <person name="Negishi M."/>
            <person name="Ohta I."/>
            <person name="Ohta T."/>
            <person name="Okamoto M."/>
            <person name="Ono N."/>
            <person name="Saji S."/>
            <person name="Sakaguchi M."/>
            <person name="Sakai K."/>
            <person name="Shibata M."/>
            <person name="Shimokawa T."/>
            <person name="Song J."/>
            <person name="Takazaki Y."/>
            <person name="Terasawa K."/>
            <person name="Tsugane M."/>
            <person name="Tsuji K."/>
            <person name="Ueda S."/>
            <person name="Waki K."/>
            <person name="Yamagata H."/>
            <person name="Yamamoto M."/>
            <person name="Yamamoto S."/>
            <person name="Yamane H."/>
            <person name="Yoshiki S."/>
            <person name="Yoshihara R."/>
            <person name="Yukawa K."/>
            <person name="Zhong H."/>
            <person name="Yano M."/>
            <person name="Yuan Q."/>
            <person name="Ouyang S."/>
            <person name="Liu J."/>
            <person name="Jones K.M."/>
            <person name="Gansberger K."/>
            <person name="Moffat K."/>
            <person name="Hill J."/>
            <person name="Bera J."/>
            <person name="Fadrosh D."/>
            <person name="Jin S."/>
            <person name="Johri S."/>
            <person name="Kim M."/>
            <person name="Overton L."/>
            <person name="Reardon M."/>
            <person name="Tsitrin T."/>
            <person name="Vuong H."/>
            <person name="Weaver B."/>
            <person name="Ciecko A."/>
            <person name="Tallon L."/>
            <person name="Jackson J."/>
            <person name="Pai G."/>
            <person name="Aken S.V."/>
            <person name="Utterback T."/>
            <person name="Reidmuller S."/>
            <person name="Feldblyum T."/>
            <person name="Hsiao J."/>
            <person name="Zismann V."/>
            <person name="Iobst S."/>
            <person name="de Vazeille A.R."/>
            <person name="Buell C.R."/>
            <person name="Ying K."/>
            <person name="Li Y."/>
            <person name="Lu T."/>
            <person name="Huang Y."/>
            <person name="Zhao Q."/>
            <person name="Feng Q."/>
            <person name="Zhang L."/>
            <person name="Zhu J."/>
            <person name="Weng Q."/>
            <person name="Mu J."/>
            <person name="Lu Y."/>
            <person name="Fan D."/>
            <person name="Liu Y."/>
            <person name="Guan J."/>
            <person name="Zhang Y."/>
            <person name="Yu S."/>
            <person name="Liu X."/>
            <person name="Zhang Y."/>
            <person name="Hong G."/>
            <person name="Han B."/>
            <person name="Choisne N."/>
            <person name="Demange N."/>
            <person name="Orjeda G."/>
            <person name="Samain S."/>
            <person name="Cattolico L."/>
            <person name="Pelletier E."/>
            <person name="Couloux A."/>
            <person name="Segurens B."/>
            <person name="Wincker P."/>
            <person name="D'Hont A."/>
            <person name="Scarpelli C."/>
            <person name="Weissenbach J."/>
            <person name="Salanoubat M."/>
            <person name="Quetier F."/>
            <person name="Yu Y."/>
            <person name="Kim H.R."/>
            <person name="Rambo T."/>
            <person name="Currie J."/>
            <person name="Collura K."/>
            <person name="Luo M."/>
            <person name="Yang T."/>
            <person name="Ammiraju J.S.S."/>
            <person name="Engler F."/>
            <person name="Soderlund C."/>
            <person name="Wing R.A."/>
            <person name="Palmer L.E."/>
            <person name="de la Bastide M."/>
            <person name="Spiegel L."/>
            <person name="Nascimento L."/>
            <person name="Zutavern T."/>
            <person name="O'Shaughnessy A."/>
            <person name="Dike S."/>
            <person name="Dedhia N."/>
            <person name="Preston R."/>
            <person name="Balija V."/>
            <person name="McCombie W.R."/>
            <person name="Chow T."/>
            <person name="Chen H."/>
            <person name="Chung M."/>
            <person name="Chen C."/>
            <person name="Shaw J."/>
            <person name="Wu H."/>
            <person name="Hsiao K."/>
            <person name="Chao Y."/>
            <person name="Chu M."/>
            <person name="Cheng C."/>
            <person name="Hour A."/>
            <person name="Lee P."/>
            <person name="Lin S."/>
            <person name="Lin Y."/>
            <person name="Liou J."/>
            <person name="Liu S."/>
            <person name="Hsing Y."/>
            <person name="Raghuvanshi S."/>
            <person name="Mohanty A."/>
            <person name="Bharti A.K."/>
            <person name="Gaur A."/>
            <person name="Gupta V."/>
            <person name="Kumar D."/>
            <person name="Ravi V."/>
            <person name="Vij S."/>
            <person name="Kapur A."/>
            <person name="Khurana P."/>
            <person name="Khurana P."/>
            <person name="Khurana J.P."/>
            <person name="Tyagi A.K."/>
            <person name="Gaikwad K."/>
            <person name="Singh A."/>
            <person name="Dalal V."/>
            <person name="Srivastava S."/>
            <person name="Dixit A."/>
            <person name="Pal A.K."/>
            <person name="Ghazi I.A."/>
            <person name="Yadav M."/>
            <person name="Pandit A."/>
            <person name="Bhargava A."/>
            <person name="Sureshbabu K."/>
            <person name="Batra K."/>
            <person name="Sharma T.R."/>
            <person name="Mohapatra T."/>
            <person name="Singh N.K."/>
            <person name="Messing J."/>
            <person name="Nelson A.B."/>
            <person name="Fuks G."/>
            <person name="Kavchok S."/>
            <person name="Keizer G."/>
            <person name="Linton E."/>
            <person name="Llaca V."/>
            <person name="Song R."/>
            <person name="Tanyolac B."/>
            <person name="Young S."/>
            <person name="Ho-Il K."/>
            <person name="Hahn J.H."/>
            <person name="Sangsakoo G."/>
            <person name="Vanavichit A."/>
            <person name="de Mattos Luiz.A.T."/>
            <person name="Zimmer P.D."/>
            <person name="Malone G."/>
            <person name="Dellagostin O."/>
            <person name="de Oliveira A.C."/>
            <person name="Bevan M."/>
            <person name="Bancroft I."/>
            <person name="Minx P."/>
            <person name="Cordum H."/>
            <person name="Wilson R."/>
            <person name="Cheng Z."/>
            <person name="Jin W."/>
            <person name="Jiang J."/>
            <person name="Leong S.A."/>
            <person name="Iwama H."/>
            <person name="Gojobori T."/>
            <person name="Itoh T."/>
            <person name="Niimura Y."/>
            <person name="Fujii Y."/>
            <person name="Habara T."/>
            <person name="Sakai H."/>
            <person name="Sato Y."/>
            <person name="Wilson G."/>
            <person name="Kumar K."/>
            <person name="McCouch S."/>
            <person name="Juretic N."/>
            <person name="Hoen D."/>
            <person name="Wright S."/>
            <person name="Bruskiewich R."/>
            <person name="Bureau T."/>
            <person name="Miyao A."/>
            <person name="Hirochika H."/>
            <person name="Nishikawa T."/>
            <person name="Kadowaki K."/>
            <person name="Sugiura M."/>
            <person name="Burr B."/>
            <person name="Sasaki T."/>
        </authorList>
    </citation>
    <scope>NUCLEOTIDE SEQUENCE [LARGE SCALE GENOMIC DNA]</scope>
    <source>
        <strain evidence="5">cv. Nipponbare</strain>
    </source>
</reference>
<reference evidence="4" key="2">
    <citation type="journal article" date="2005" name="PLoS Biol.">
        <title>The genomes of Oryza sativa: a history of duplications.</title>
        <authorList>
            <person name="Yu J."/>
            <person name="Wang J."/>
            <person name="Lin W."/>
            <person name="Li S."/>
            <person name="Li H."/>
            <person name="Zhou J."/>
            <person name="Ni P."/>
            <person name="Dong W."/>
            <person name="Hu S."/>
            <person name="Zeng C."/>
            <person name="Zhang J."/>
            <person name="Zhang Y."/>
            <person name="Li R."/>
            <person name="Xu Z."/>
            <person name="Li S."/>
            <person name="Li X."/>
            <person name="Zheng H."/>
            <person name="Cong L."/>
            <person name="Lin L."/>
            <person name="Yin J."/>
            <person name="Geng J."/>
            <person name="Li G."/>
            <person name="Shi J."/>
            <person name="Liu J."/>
            <person name="Lv H."/>
            <person name="Li J."/>
            <person name="Wang J."/>
            <person name="Deng Y."/>
            <person name="Ran L."/>
            <person name="Shi X."/>
            <person name="Wang X."/>
            <person name="Wu Q."/>
            <person name="Li C."/>
            <person name="Ren X."/>
            <person name="Wang J."/>
            <person name="Wang X."/>
            <person name="Li D."/>
            <person name="Liu D."/>
            <person name="Zhang X."/>
            <person name="Ji Z."/>
            <person name="Zhao W."/>
            <person name="Sun Y."/>
            <person name="Zhang Z."/>
            <person name="Bao J."/>
            <person name="Han Y."/>
            <person name="Dong L."/>
            <person name="Ji J."/>
            <person name="Chen P."/>
            <person name="Wu S."/>
            <person name="Liu J."/>
            <person name="Xiao Y."/>
            <person name="Bu D."/>
            <person name="Tan J."/>
            <person name="Yang L."/>
            <person name="Ye C."/>
            <person name="Zhang J."/>
            <person name="Xu J."/>
            <person name="Zhou Y."/>
            <person name="Yu Y."/>
            <person name="Zhang B."/>
            <person name="Zhuang S."/>
            <person name="Wei H."/>
            <person name="Liu B."/>
            <person name="Lei M."/>
            <person name="Yu H."/>
            <person name="Li Y."/>
            <person name="Xu H."/>
            <person name="Wei S."/>
            <person name="He X."/>
            <person name="Fang L."/>
            <person name="Zhang Z."/>
            <person name="Zhang Y."/>
            <person name="Huang X."/>
            <person name="Su Z."/>
            <person name="Tong W."/>
            <person name="Li J."/>
            <person name="Tong Z."/>
            <person name="Li S."/>
            <person name="Ye J."/>
            <person name="Wang L."/>
            <person name="Fang L."/>
            <person name="Lei T."/>
            <person name="Chen C."/>
            <person name="Chen H."/>
            <person name="Xu Z."/>
            <person name="Li H."/>
            <person name="Huang H."/>
            <person name="Zhang F."/>
            <person name="Xu H."/>
            <person name="Li N."/>
            <person name="Zhao C."/>
            <person name="Li S."/>
            <person name="Dong L."/>
            <person name="Huang Y."/>
            <person name="Li L."/>
            <person name="Xi Y."/>
            <person name="Qi Q."/>
            <person name="Li W."/>
            <person name="Zhang B."/>
            <person name="Hu W."/>
            <person name="Zhang Y."/>
            <person name="Tian X."/>
            <person name="Jiao Y."/>
            <person name="Liang X."/>
            <person name="Jin J."/>
            <person name="Gao L."/>
            <person name="Zheng W."/>
            <person name="Hao B."/>
            <person name="Liu S."/>
            <person name="Wang W."/>
            <person name="Yuan L."/>
            <person name="Cao M."/>
            <person name="McDermott J."/>
            <person name="Samudrala R."/>
            <person name="Wang J."/>
            <person name="Wong G.K."/>
            <person name="Yang H."/>
        </authorList>
    </citation>
    <scope>NUCLEOTIDE SEQUENCE [LARGE SCALE GENOMIC DNA]</scope>
</reference>
<dbReference type="EMBL" id="AC145320">
    <property type="protein sequence ID" value="AAX96550.1"/>
    <property type="molecule type" value="Genomic_DNA"/>
</dbReference>
<reference evidence="3" key="4">
    <citation type="submission" date="2006-11" db="EMBL/GenBank/DDBJ databases">
        <title>.</title>
        <authorList>
            <person name="Buell C."/>
            <person name="Yuan Q."/>
            <person name="Ouyang S."/>
            <person name="Liu J."/>
            <person name="Wang A."/>
            <person name="Maiti R."/>
            <person name="Lin H."/>
            <person name="Zhu W."/>
            <person name="Hamilton J."/>
            <person name="Jones K."/>
            <person name="Tallon L."/>
            <person name="Feldblyum T."/>
            <person name="Tsitrin T."/>
            <person name="Bera J."/>
            <person name="Kim M."/>
            <person name="Jin S."/>
            <person name="Fadrosh D."/>
            <person name="Vuong H."/>
            <person name="Overton II L."/>
            <person name="Reardon M."/>
            <person name="Weaver B."/>
            <person name="Johri S."/>
            <person name="Lewis M."/>
            <person name="Utterback T."/>
            <person name="Van Aken S."/>
            <person name="Wortman J."/>
            <person name="Haas B."/>
            <person name="Koo H."/>
            <person name="Zismann V."/>
            <person name="Hsiao J."/>
            <person name="Iobst S."/>
            <person name="de Vazeilles A."/>
            <person name="White O."/>
            <person name="Salzberg S."/>
            <person name="Fraser C."/>
        </authorList>
    </citation>
    <scope>NUCLEOTIDE SEQUENCE</scope>
</reference>
<proteinExistence type="predicted"/>
<accession>A0A979HLF8</accession>
<evidence type="ECO:0000313" key="4">
    <source>
        <dbReference type="EMBL" id="EAZ18339.1"/>
    </source>
</evidence>
<feature type="signal peptide" evidence="2">
    <location>
        <begin position="1"/>
        <end position="22"/>
    </location>
</feature>
<name>A0A979HLF8_ORYSJ</name>
<reference evidence="5" key="5">
    <citation type="journal article" date="2008" name="Nucleic Acids Res.">
        <title>The rice annotation project database (RAP-DB): 2008 update.</title>
        <authorList>
            <consortium name="The rice annotation project (RAP)"/>
        </authorList>
    </citation>
    <scope>GENOME REANNOTATION</scope>
    <source>
        <strain evidence="5">cv. Nipponbare</strain>
    </source>
</reference>
<feature type="chain" id="PRO_5038325419" evidence="2">
    <location>
        <begin position="23"/>
        <end position="196"/>
    </location>
</feature>
<evidence type="ECO:0000256" key="2">
    <source>
        <dbReference type="SAM" id="SignalP"/>
    </source>
</evidence>
<sequence>MAEIGFFFYLYSLLLPQSQCHGYQQATARGDADQQAMARGAEKRATAGEAGGNGATAWRRVCSAGGGLDQGGEAATGVEARRRRLASGDFFRSDAVSVWRRNETHLLVFILCHWLTAPPDQGSSNRKSCLAAANIEENGIDAMLRMGSTCRRHKPAAPRLEGALEENTMVGGCYRGPVMVIVKEKQQCKKLHLLSQ</sequence>